<evidence type="ECO:0000259" key="1">
    <source>
        <dbReference type="Pfam" id="PF08924"/>
    </source>
</evidence>
<dbReference type="SUPFAM" id="SSF47090">
    <property type="entry name" value="PGBD-like"/>
    <property type="match status" value="1"/>
</dbReference>
<dbReference type="Pfam" id="PF08924">
    <property type="entry name" value="Rv2525c_GlyHyd-like"/>
    <property type="match status" value="1"/>
</dbReference>
<keyword evidence="3" id="KW-1185">Reference proteome</keyword>
<dbReference type="InterPro" id="IPR015020">
    <property type="entry name" value="Rv2525c-like_Glyco_Hydro-like"/>
</dbReference>
<sequence>MLGVDNTAGITDVAAMKAAGYTAIFRYLSNTPSKNLIMSQAPYDTELRRYLDNGVAVVMNWESSGHIDDNQTNHPGDAHAQGVEDATRANDQARKMGHSEAPIYFSIDFDCSDWAGLTAYFQAVASVIGLARTGVYGGYWVVDHLVNNGLVTYVWQTLAWSTVNGVAYSRHPRANVIQRVGEVTVAGVACDVDEILTPADFGQLPRGAAPAPTPAPVTLPEIVDGSTSALVWNLQLFMNRAFASYSHIDAGPGPTSRCGPQTEAAVTEFQRRMGISTAPPFAVGPKTWAALESFGFQP</sequence>
<dbReference type="RefSeq" id="WP_230731790.1">
    <property type="nucleotide sequence ID" value="NZ_JAJNDB010000001.1"/>
</dbReference>
<proteinExistence type="predicted"/>
<evidence type="ECO:0000313" key="2">
    <source>
        <dbReference type="EMBL" id="MCD2193542.1"/>
    </source>
</evidence>
<name>A0ABS8P5K7_9PSEU</name>
<dbReference type="EMBL" id="JAJNDB010000001">
    <property type="protein sequence ID" value="MCD2193542.1"/>
    <property type="molecule type" value="Genomic_DNA"/>
</dbReference>
<gene>
    <name evidence="2" type="ORF">LQ327_09115</name>
</gene>
<dbReference type="Proteomes" id="UP001199469">
    <property type="component" value="Unassembled WGS sequence"/>
</dbReference>
<organism evidence="2 3">
    <name type="scientific">Actinomycetospora endophytica</name>
    <dbReference type="NCBI Taxonomy" id="2291215"/>
    <lineage>
        <taxon>Bacteria</taxon>
        <taxon>Bacillati</taxon>
        <taxon>Actinomycetota</taxon>
        <taxon>Actinomycetes</taxon>
        <taxon>Pseudonocardiales</taxon>
        <taxon>Pseudonocardiaceae</taxon>
        <taxon>Actinomycetospora</taxon>
    </lineage>
</organism>
<feature type="domain" description="Rv2525c-like glycoside hydrolase-like" evidence="1">
    <location>
        <begin position="15"/>
        <end position="193"/>
    </location>
</feature>
<accession>A0ABS8P5K7</accession>
<dbReference type="SUPFAM" id="SSF51445">
    <property type="entry name" value="(Trans)glycosidases"/>
    <property type="match status" value="1"/>
</dbReference>
<dbReference type="InterPro" id="IPR017853">
    <property type="entry name" value="GH"/>
</dbReference>
<dbReference type="Gene3D" id="1.10.101.10">
    <property type="entry name" value="PGBD-like superfamily/PGBD"/>
    <property type="match status" value="1"/>
</dbReference>
<reference evidence="2 3" key="1">
    <citation type="submission" date="2021-11" db="EMBL/GenBank/DDBJ databases">
        <title>Draft genome sequence of Actinomycetospora sp. SF1 isolated from the rhizosphere soil.</title>
        <authorList>
            <person name="Duangmal K."/>
            <person name="Chantavorakit T."/>
        </authorList>
    </citation>
    <scope>NUCLEOTIDE SEQUENCE [LARGE SCALE GENOMIC DNA]</scope>
    <source>
        <strain evidence="2 3">TBRC 5722</strain>
    </source>
</reference>
<evidence type="ECO:0000313" key="3">
    <source>
        <dbReference type="Proteomes" id="UP001199469"/>
    </source>
</evidence>
<dbReference type="InterPro" id="IPR036365">
    <property type="entry name" value="PGBD-like_sf"/>
</dbReference>
<protein>
    <submittedName>
        <fullName evidence="2">DUF1906 domain-containing protein</fullName>
    </submittedName>
</protein>
<comment type="caution">
    <text evidence="2">The sequence shown here is derived from an EMBL/GenBank/DDBJ whole genome shotgun (WGS) entry which is preliminary data.</text>
</comment>
<dbReference type="Gene3D" id="3.20.20.80">
    <property type="entry name" value="Glycosidases"/>
    <property type="match status" value="1"/>
</dbReference>
<dbReference type="InterPro" id="IPR036366">
    <property type="entry name" value="PGBDSf"/>
</dbReference>